<dbReference type="GO" id="GO:0003887">
    <property type="term" value="F:DNA-directed DNA polymerase activity"/>
    <property type="evidence" value="ECO:0007669"/>
    <property type="project" value="UniProtKB-UniRule"/>
</dbReference>
<dbReference type="CDD" id="cd00140">
    <property type="entry name" value="beta_clamp"/>
    <property type="match status" value="1"/>
</dbReference>
<dbReference type="PIRSF" id="PIRSF000804">
    <property type="entry name" value="DNA_pol_III_b"/>
    <property type="match status" value="1"/>
</dbReference>
<dbReference type="Proteomes" id="UP000184442">
    <property type="component" value="Unassembled WGS sequence"/>
</dbReference>
<dbReference type="Pfam" id="PF02767">
    <property type="entry name" value="DNA_pol3_beta_2"/>
    <property type="match status" value="1"/>
</dbReference>
<comment type="similarity">
    <text evidence="2 10">Belongs to the beta sliding clamp family.</text>
</comment>
<dbReference type="RefSeq" id="WP_073027121.1">
    <property type="nucleotide sequence ID" value="NZ_FQZS01000025.1"/>
</dbReference>
<evidence type="ECO:0000313" key="14">
    <source>
        <dbReference type="EMBL" id="SHJ27520.1"/>
    </source>
</evidence>
<evidence type="ECO:0000256" key="7">
    <source>
        <dbReference type="ARBA" id="ARBA00022705"/>
    </source>
</evidence>
<dbReference type="OrthoDB" id="8421503at2"/>
<keyword evidence="4 10" id="KW-0963">Cytoplasm</keyword>
<dbReference type="GO" id="GO:0003677">
    <property type="term" value="F:DNA binding"/>
    <property type="evidence" value="ECO:0007669"/>
    <property type="project" value="UniProtKB-UniRule"/>
</dbReference>
<gene>
    <name evidence="14" type="ORF">SAMN02745176_03006</name>
</gene>
<dbReference type="PANTHER" id="PTHR30478:SF0">
    <property type="entry name" value="BETA SLIDING CLAMP"/>
    <property type="match status" value="1"/>
</dbReference>
<dbReference type="EMBL" id="FQZS01000025">
    <property type="protein sequence ID" value="SHJ27520.1"/>
    <property type="molecule type" value="Genomic_DNA"/>
</dbReference>
<evidence type="ECO:0000256" key="5">
    <source>
        <dbReference type="ARBA" id="ARBA00022679"/>
    </source>
</evidence>
<evidence type="ECO:0000256" key="1">
    <source>
        <dbReference type="ARBA" id="ARBA00004496"/>
    </source>
</evidence>
<evidence type="ECO:0000256" key="2">
    <source>
        <dbReference type="ARBA" id="ARBA00010752"/>
    </source>
</evidence>
<evidence type="ECO:0000259" key="11">
    <source>
        <dbReference type="Pfam" id="PF00712"/>
    </source>
</evidence>
<dbReference type="SUPFAM" id="SSF55979">
    <property type="entry name" value="DNA clamp"/>
    <property type="match status" value="3"/>
</dbReference>
<evidence type="ECO:0000256" key="10">
    <source>
        <dbReference type="PIRNR" id="PIRNR000804"/>
    </source>
</evidence>
<dbReference type="InterPro" id="IPR001001">
    <property type="entry name" value="DNA_polIII_beta"/>
</dbReference>
<evidence type="ECO:0000256" key="6">
    <source>
        <dbReference type="ARBA" id="ARBA00022695"/>
    </source>
</evidence>
<evidence type="ECO:0000256" key="3">
    <source>
        <dbReference type="ARBA" id="ARBA00021035"/>
    </source>
</evidence>
<dbReference type="PANTHER" id="PTHR30478">
    <property type="entry name" value="DNA POLYMERASE III SUBUNIT BETA"/>
    <property type="match status" value="1"/>
</dbReference>
<keyword evidence="7 10" id="KW-0235">DNA replication</keyword>
<dbReference type="InterPro" id="IPR022634">
    <property type="entry name" value="DNA_polIII_beta_N"/>
</dbReference>
<evidence type="ECO:0000256" key="4">
    <source>
        <dbReference type="ARBA" id="ARBA00022490"/>
    </source>
</evidence>
<accession>A0A1M6HZ99</accession>
<keyword evidence="5 10" id="KW-0808">Transferase</keyword>
<dbReference type="GO" id="GO:0005737">
    <property type="term" value="C:cytoplasm"/>
    <property type="evidence" value="ECO:0007669"/>
    <property type="project" value="UniProtKB-SubCell"/>
</dbReference>
<evidence type="ECO:0000313" key="15">
    <source>
        <dbReference type="Proteomes" id="UP000184442"/>
    </source>
</evidence>
<proteinExistence type="inferred from homology"/>
<feature type="domain" description="DNA polymerase III beta sliding clamp N-terminal" evidence="11">
    <location>
        <begin position="1"/>
        <end position="118"/>
    </location>
</feature>
<comment type="subunit">
    <text evidence="10">Forms a ring-shaped head-to-tail homodimer around DNA.</text>
</comment>
<feature type="domain" description="DNA polymerase III beta sliding clamp C-terminal" evidence="13">
    <location>
        <begin position="242"/>
        <end position="361"/>
    </location>
</feature>
<feature type="domain" description="DNA polymerase III beta sliding clamp central" evidence="12">
    <location>
        <begin position="128"/>
        <end position="238"/>
    </location>
</feature>
<name>A0A1M6HZ99_9FIRM</name>
<dbReference type="InterPro" id="IPR022637">
    <property type="entry name" value="DNA_polIII_beta_cen"/>
</dbReference>
<dbReference type="InterPro" id="IPR022635">
    <property type="entry name" value="DNA_polIII_beta_C"/>
</dbReference>
<keyword evidence="15" id="KW-1185">Reference proteome</keyword>
<dbReference type="AlphaFoldDB" id="A0A1M6HZ99"/>
<keyword evidence="6 10" id="KW-0548">Nucleotidyltransferase</keyword>
<dbReference type="SMART" id="SM00480">
    <property type="entry name" value="POL3Bc"/>
    <property type="match status" value="1"/>
</dbReference>
<dbReference type="NCBIfam" id="TIGR00663">
    <property type="entry name" value="dnan"/>
    <property type="match status" value="1"/>
</dbReference>
<dbReference type="InterPro" id="IPR046938">
    <property type="entry name" value="DNA_clamp_sf"/>
</dbReference>
<dbReference type="Pfam" id="PF02768">
    <property type="entry name" value="DNA_pol3_beta_3"/>
    <property type="match status" value="1"/>
</dbReference>
<organism evidence="14 15">
    <name type="scientific">Lutispora thermophila DSM 19022</name>
    <dbReference type="NCBI Taxonomy" id="1122184"/>
    <lineage>
        <taxon>Bacteria</taxon>
        <taxon>Bacillati</taxon>
        <taxon>Bacillota</taxon>
        <taxon>Clostridia</taxon>
        <taxon>Lutisporales</taxon>
        <taxon>Lutisporaceae</taxon>
        <taxon>Lutispora</taxon>
    </lineage>
</organism>
<keyword evidence="9" id="KW-0238">DNA-binding</keyword>
<dbReference type="GO" id="GO:0008408">
    <property type="term" value="F:3'-5' exonuclease activity"/>
    <property type="evidence" value="ECO:0007669"/>
    <property type="project" value="InterPro"/>
</dbReference>
<evidence type="ECO:0000259" key="12">
    <source>
        <dbReference type="Pfam" id="PF02767"/>
    </source>
</evidence>
<protein>
    <recommendedName>
        <fullName evidence="3 10">Beta sliding clamp</fullName>
    </recommendedName>
</protein>
<dbReference type="Gene3D" id="3.10.150.10">
    <property type="entry name" value="DNA Polymerase III, subunit A, domain 2"/>
    <property type="match status" value="1"/>
</dbReference>
<evidence type="ECO:0000256" key="8">
    <source>
        <dbReference type="ARBA" id="ARBA00022932"/>
    </source>
</evidence>
<dbReference type="Gene3D" id="3.70.10.10">
    <property type="match status" value="1"/>
</dbReference>
<reference evidence="14 15" key="1">
    <citation type="submission" date="2016-11" db="EMBL/GenBank/DDBJ databases">
        <authorList>
            <person name="Jaros S."/>
            <person name="Januszkiewicz K."/>
            <person name="Wedrychowicz H."/>
        </authorList>
    </citation>
    <scope>NUCLEOTIDE SEQUENCE [LARGE SCALE GENOMIC DNA]</scope>
    <source>
        <strain evidence="14 15">DSM 19022</strain>
    </source>
</reference>
<evidence type="ECO:0000256" key="9">
    <source>
        <dbReference type="ARBA" id="ARBA00023125"/>
    </source>
</evidence>
<dbReference type="GO" id="GO:0006271">
    <property type="term" value="P:DNA strand elongation involved in DNA replication"/>
    <property type="evidence" value="ECO:0007669"/>
    <property type="project" value="TreeGrafter"/>
</dbReference>
<evidence type="ECO:0000259" key="13">
    <source>
        <dbReference type="Pfam" id="PF02768"/>
    </source>
</evidence>
<comment type="function">
    <text evidence="10">Confers DNA tethering and processivity to DNA polymerases and other proteins. Acts as a clamp, forming a ring around DNA (a reaction catalyzed by the clamp-loading complex) which diffuses in an ATP-independent manner freely and bidirectionally along dsDNA. Initially characterized for its ability to contact the catalytic subunit of DNA polymerase III (Pol III), a complex, multichain enzyme responsible for most of the replicative synthesis in bacteria; Pol III exhibits 3'-5' exonuclease proofreading activity. The beta chain is required for initiation of replication as well as for processivity of DNA replication.</text>
</comment>
<dbReference type="Pfam" id="PF00712">
    <property type="entry name" value="DNA_pol3_beta"/>
    <property type="match status" value="1"/>
</dbReference>
<dbReference type="STRING" id="1122184.SAMN02745176_03006"/>
<keyword evidence="8 10" id="KW-0239">DNA-directed DNA polymerase</keyword>
<dbReference type="GO" id="GO:0009360">
    <property type="term" value="C:DNA polymerase III complex"/>
    <property type="evidence" value="ECO:0007669"/>
    <property type="project" value="InterPro"/>
</dbReference>
<sequence>MRIITDKSTLLESINIVQKAVPSKTTLPILEGILFQAKNGKLTLVSTDLEMGIETTSNVDVIEQGSMVVSSKIVGEIVRKLPDSDIEIETRDNFIHIKSENSEFKVLSLSTEEFPELPTVSRDKGLSLTSSMLKEMIKQTIVAVSNDEIRPILTGVLMEVNGNQVTMVALDGFRMAVRVASALNDENFKAVIPGKTLVEIGKILNDNEDPVNIFISKNQILFHIGDTTVTSRLLEGEFINYKQLLPTEYKTKIVLKKDSLLDACDRAALFAKDSNNSIKFEIYDDVMNIKSNSDNGDVHEQLNISKTGDDIEIAFNPKYLMDALKVINKEDIAVEFTTSVSPSIIKPLNDSEFLYLVLPVRRR</sequence>
<comment type="subcellular location">
    <subcellularLocation>
        <location evidence="1 10">Cytoplasm</location>
    </subcellularLocation>
</comment>